<name>A0A0D3KY77_EMIH1</name>
<evidence type="ECO:0000313" key="3">
    <source>
        <dbReference type="Proteomes" id="UP000013827"/>
    </source>
</evidence>
<dbReference type="SUPFAM" id="SSF56112">
    <property type="entry name" value="Protein kinase-like (PK-like)"/>
    <property type="match status" value="1"/>
</dbReference>
<dbReference type="PANTHER" id="PTHR45890:SF1">
    <property type="entry name" value="AARF DOMAIN CONTAINING KINASE 2"/>
    <property type="match status" value="1"/>
</dbReference>
<dbReference type="PaxDb" id="2903-EOD40712"/>
<organism evidence="2 3">
    <name type="scientific">Emiliania huxleyi (strain CCMP1516)</name>
    <dbReference type="NCBI Taxonomy" id="280463"/>
    <lineage>
        <taxon>Eukaryota</taxon>
        <taxon>Haptista</taxon>
        <taxon>Haptophyta</taxon>
        <taxon>Prymnesiophyceae</taxon>
        <taxon>Isochrysidales</taxon>
        <taxon>Noelaerhabdaceae</taxon>
        <taxon>Emiliania</taxon>
    </lineage>
</organism>
<dbReference type="eggNOG" id="KOG1236">
    <property type="taxonomic scope" value="Eukaryota"/>
</dbReference>
<reference evidence="3" key="1">
    <citation type="journal article" date="2013" name="Nature">
        <title>Pan genome of the phytoplankton Emiliania underpins its global distribution.</title>
        <authorList>
            <person name="Read B.A."/>
            <person name="Kegel J."/>
            <person name="Klute M.J."/>
            <person name="Kuo A."/>
            <person name="Lefebvre S.C."/>
            <person name="Maumus F."/>
            <person name="Mayer C."/>
            <person name="Miller J."/>
            <person name="Monier A."/>
            <person name="Salamov A."/>
            <person name="Young J."/>
            <person name="Aguilar M."/>
            <person name="Claverie J.M."/>
            <person name="Frickenhaus S."/>
            <person name="Gonzalez K."/>
            <person name="Herman E.K."/>
            <person name="Lin Y.C."/>
            <person name="Napier J."/>
            <person name="Ogata H."/>
            <person name="Sarno A.F."/>
            <person name="Shmutz J."/>
            <person name="Schroeder D."/>
            <person name="de Vargas C."/>
            <person name="Verret F."/>
            <person name="von Dassow P."/>
            <person name="Valentin K."/>
            <person name="Van de Peer Y."/>
            <person name="Wheeler G."/>
            <person name="Dacks J.B."/>
            <person name="Delwiche C.F."/>
            <person name="Dyhrman S.T."/>
            <person name="Glockner G."/>
            <person name="John U."/>
            <person name="Richards T."/>
            <person name="Worden A.Z."/>
            <person name="Zhang X."/>
            <person name="Grigoriev I.V."/>
            <person name="Allen A.E."/>
            <person name="Bidle K."/>
            <person name="Borodovsky M."/>
            <person name="Bowler C."/>
            <person name="Brownlee C."/>
            <person name="Cock J.M."/>
            <person name="Elias M."/>
            <person name="Gladyshev V.N."/>
            <person name="Groth M."/>
            <person name="Guda C."/>
            <person name="Hadaegh A."/>
            <person name="Iglesias-Rodriguez M.D."/>
            <person name="Jenkins J."/>
            <person name="Jones B.M."/>
            <person name="Lawson T."/>
            <person name="Leese F."/>
            <person name="Lindquist E."/>
            <person name="Lobanov A."/>
            <person name="Lomsadze A."/>
            <person name="Malik S.B."/>
            <person name="Marsh M.E."/>
            <person name="Mackinder L."/>
            <person name="Mock T."/>
            <person name="Mueller-Roeber B."/>
            <person name="Pagarete A."/>
            <person name="Parker M."/>
            <person name="Probert I."/>
            <person name="Quesneville H."/>
            <person name="Raines C."/>
            <person name="Rensing S.A."/>
            <person name="Riano-Pachon D.M."/>
            <person name="Richier S."/>
            <person name="Rokitta S."/>
            <person name="Shiraiwa Y."/>
            <person name="Soanes D.M."/>
            <person name="van der Giezen M."/>
            <person name="Wahlund T.M."/>
            <person name="Williams B."/>
            <person name="Wilson W."/>
            <person name="Wolfe G."/>
            <person name="Wurch L.L."/>
        </authorList>
    </citation>
    <scope>NUCLEOTIDE SEQUENCE</scope>
</reference>
<dbReference type="EnsemblProtists" id="EOD40712">
    <property type="protein sequence ID" value="EOD40712"/>
    <property type="gene ID" value="EMIHUDRAFT_454171"/>
</dbReference>
<evidence type="ECO:0000259" key="1">
    <source>
        <dbReference type="Pfam" id="PF03109"/>
    </source>
</evidence>
<feature type="domain" description="ABC1 atypical kinase-like" evidence="1">
    <location>
        <begin position="108"/>
        <end position="355"/>
    </location>
</feature>
<dbReference type="Proteomes" id="UP000013827">
    <property type="component" value="Unassembled WGS sequence"/>
</dbReference>
<dbReference type="InterPro" id="IPR011009">
    <property type="entry name" value="Kinase-like_dom_sf"/>
</dbReference>
<dbReference type="RefSeq" id="XP_005793141.1">
    <property type="nucleotide sequence ID" value="XM_005793084.1"/>
</dbReference>
<dbReference type="HOGENOM" id="CLU_006533_6_1_1"/>
<sequence length="460" mass="48877">MVGRAQHSSRFERALVHALERGGPCLTKLGQWASTRPDVLPASLCATLGELHSRAGARAWTGELHSRVEPHALELSRAAISASFGATAPAEELLGSLSAAPLGSGCIAQVLHPHVERQVADDLYLLRGACGAFELLLSPLLPGLRWLALPQMVDEFAAFMRSQLDLRLEARNLDAFRANFAVDPRVEVPRPLREEGLVARRVLVETLLPGQTLSSLLEEDAAAAEGEAAALLAADEAAAEAMQAAGMGAASSADASAAVRAAAELEARGAAREARRSELARLGLRTFLTMVLRHNFVHADLHPGNILVLPAGGEGGGGGAGEVRLGIIDAGLVVELTERDRRNFLSLFKAIGQGDGELAGDLMLRHAREQRCDDPAAFRRGMRNLVESARAGERGAFNLRHLKVGEVLLEVTSLVRTHHVQPDPVFTTLVCAIVVLEGLGRQLDPTLDLFSVGLPLLVGA</sequence>
<dbReference type="InterPro" id="IPR004147">
    <property type="entry name" value="ABC1_dom"/>
</dbReference>
<dbReference type="STRING" id="2903.R1DZZ2"/>
<dbReference type="Pfam" id="PF03109">
    <property type="entry name" value="ABC1"/>
    <property type="match status" value="1"/>
</dbReference>
<reference evidence="2" key="2">
    <citation type="submission" date="2024-10" db="UniProtKB">
        <authorList>
            <consortium name="EnsemblProtists"/>
        </authorList>
    </citation>
    <scope>IDENTIFICATION</scope>
</reference>
<dbReference type="KEGG" id="ehx:EMIHUDRAFT_454171"/>
<proteinExistence type="predicted"/>
<dbReference type="PANTHER" id="PTHR45890">
    <property type="entry name" value="AARF DOMAIN CONTAINING KINASE 2 (PREDICTED)"/>
    <property type="match status" value="1"/>
</dbReference>
<keyword evidence="3" id="KW-1185">Reference proteome</keyword>
<accession>A0A0D3KY77</accession>
<dbReference type="GeneID" id="17285983"/>
<protein>
    <recommendedName>
        <fullName evidence="1">ABC1 atypical kinase-like domain-containing protein</fullName>
    </recommendedName>
</protein>
<evidence type="ECO:0000313" key="2">
    <source>
        <dbReference type="EnsemblProtists" id="EOD40712"/>
    </source>
</evidence>
<dbReference type="OMA" id="THTWLET"/>
<dbReference type="AlphaFoldDB" id="A0A0D3KY77"/>
<dbReference type="InterPro" id="IPR052402">
    <property type="entry name" value="ADCK_kinase"/>
</dbReference>